<comment type="caution">
    <text evidence="1">The sequence shown here is derived from an EMBL/GenBank/DDBJ whole genome shotgun (WGS) entry which is preliminary data.</text>
</comment>
<sequence length="247" mass="26225">MQCNARPTSAKLPTSIPAEAEAEAELFLFETPLNDLLPPPPPPPLRRGGGGYGGHGIVDPAAAAHHLAVHVTEPQDERDELDAEPVDRVRVDAGYAAHPVDARRPPDGHLLQLRLGEEHPPQALHVAQVLLQLLGLLQERRDDVVVDVVDLGLPCRPRDGRAQLVEGALAPLAGRGADGLEVVVLFFLVCYDKPVLLVSVGMHGTAGFQVVILVALGNGLLVEVSCDGFALLGGLFSGTPDWGRHQC</sequence>
<reference evidence="1 2" key="1">
    <citation type="submission" date="2015-09" db="EMBL/GenBank/DDBJ databases">
        <title>Host preference determinants of Valsa canker pathogens revealed by comparative genomics.</title>
        <authorList>
            <person name="Yin Z."/>
            <person name="Huang L."/>
        </authorList>
    </citation>
    <scope>NUCLEOTIDE SEQUENCE [LARGE SCALE GENOMIC DNA]</scope>
    <source>
        <strain evidence="1 2">03-1</strain>
    </source>
</reference>
<proteinExistence type="predicted"/>
<dbReference type="Proteomes" id="UP000283895">
    <property type="component" value="Unassembled WGS sequence"/>
</dbReference>
<protein>
    <submittedName>
        <fullName evidence="1">Uncharacterized protein</fullName>
    </submittedName>
</protein>
<gene>
    <name evidence="1" type="ORF">VMCG_06280</name>
</gene>
<accession>A0A423W989</accession>
<name>A0A423W989_9PEZI</name>
<dbReference type="EMBL" id="LKEA01000022">
    <property type="protein sequence ID" value="ROV99902.1"/>
    <property type="molecule type" value="Genomic_DNA"/>
</dbReference>
<evidence type="ECO:0000313" key="2">
    <source>
        <dbReference type="Proteomes" id="UP000283895"/>
    </source>
</evidence>
<organism evidence="1 2">
    <name type="scientific">Cytospora schulzeri</name>
    <dbReference type="NCBI Taxonomy" id="448051"/>
    <lineage>
        <taxon>Eukaryota</taxon>
        <taxon>Fungi</taxon>
        <taxon>Dikarya</taxon>
        <taxon>Ascomycota</taxon>
        <taxon>Pezizomycotina</taxon>
        <taxon>Sordariomycetes</taxon>
        <taxon>Sordariomycetidae</taxon>
        <taxon>Diaporthales</taxon>
        <taxon>Cytosporaceae</taxon>
        <taxon>Cytospora</taxon>
    </lineage>
</organism>
<dbReference type="AlphaFoldDB" id="A0A423W989"/>
<keyword evidence="2" id="KW-1185">Reference proteome</keyword>
<evidence type="ECO:0000313" key="1">
    <source>
        <dbReference type="EMBL" id="ROV99902.1"/>
    </source>
</evidence>